<dbReference type="Proteomes" id="UP000305471">
    <property type="component" value="Unassembled WGS sequence"/>
</dbReference>
<accession>A0A4U0ZD73</accession>
<proteinExistence type="predicted"/>
<feature type="signal peptide" evidence="1">
    <location>
        <begin position="1"/>
        <end position="31"/>
    </location>
</feature>
<keyword evidence="1" id="KW-0732">Signal</keyword>
<name>A0A4U0ZD73_9ALTE</name>
<evidence type="ECO:0000313" key="2">
    <source>
        <dbReference type="EMBL" id="TKB02258.1"/>
    </source>
</evidence>
<reference evidence="2 3" key="1">
    <citation type="submission" date="2019-04" db="EMBL/GenBank/DDBJ databases">
        <title>Alteromonas portus sp. nov., an alginate lyase-excreting marine bacterium.</title>
        <authorList>
            <person name="Huang H."/>
            <person name="Mo K."/>
            <person name="Bao S."/>
        </authorList>
    </citation>
    <scope>NUCLEOTIDE SEQUENCE [LARGE SCALE GENOMIC DNA]</scope>
    <source>
        <strain evidence="2 3">HB161718</strain>
    </source>
</reference>
<evidence type="ECO:0000313" key="3">
    <source>
        <dbReference type="Proteomes" id="UP000305471"/>
    </source>
</evidence>
<dbReference type="OrthoDB" id="6336102at2"/>
<evidence type="ECO:0000256" key="1">
    <source>
        <dbReference type="SAM" id="SignalP"/>
    </source>
</evidence>
<dbReference type="EMBL" id="SWCO01000008">
    <property type="protein sequence ID" value="TKB02258.1"/>
    <property type="molecule type" value="Genomic_DNA"/>
</dbReference>
<gene>
    <name evidence="2" type="ORF">E5672_14200</name>
</gene>
<protein>
    <submittedName>
        <fullName evidence="2">Uncharacterized protein</fullName>
    </submittedName>
</protein>
<sequence length="180" mass="21140">MNLIKHINFVSPLRFSLLLASGVFICGLANATPQTNNKEEFVEPKDIEVVEVKGKVNKNSGFFLRKIQRTELDFYRRFNALADNKKFKVRCRKESSVNSRIKKTVCYPQYALDRMYKETQQALRQNMPTPTMKDIEDLTVSDRNESFAYMETVIKKDPELTKLLINMRKAQLEYEEWKSQ</sequence>
<dbReference type="AlphaFoldDB" id="A0A4U0ZD73"/>
<dbReference type="RefSeq" id="WP_136782795.1">
    <property type="nucleotide sequence ID" value="NZ_SWCO01000008.1"/>
</dbReference>
<feature type="chain" id="PRO_5020638345" evidence="1">
    <location>
        <begin position="32"/>
        <end position="180"/>
    </location>
</feature>
<comment type="caution">
    <text evidence="2">The sequence shown here is derived from an EMBL/GenBank/DDBJ whole genome shotgun (WGS) entry which is preliminary data.</text>
</comment>
<organism evidence="2 3">
    <name type="scientific">Alteromonas portus</name>
    <dbReference type="NCBI Taxonomy" id="2565549"/>
    <lineage>
        <taxon>Bacteria</taxon>
        <taxon>Pseudomonadati</taxon>
        <taxon>Pseudomonadota</taxon>
        <taxon>Gammaproteobacteria</taxon>
        <taxon>Alteromonadales</taxon>
        <taxon>Alteromonadaceae</taxon>
        <taxon>Alteromonas/Salinimonas group</taxon>
        <taxon>Alteromonas</taxon>
    </lineage>
</organism>
<keyword evidence="3" id="KW-1185">Reference proteome</keyword>